<accession>A0A7M1KTR6</accession>
<evidence type="ECO:0000256" key="1">
    <source>
        <dbReference type="ARBA" id="ARBA00005437"/>
    </source>
</evidence>
<comment type="similarity">
    <text evidence="1">Belongs to the LOR family.</text>
</comment>
<dbReference type="SUPFAM" id="SSF54518">
    <property type="entry name" value="Tubby C-terminal domain-like"/>
    <property type="match status" value="1"/>
</dbReference>
<dbReference type="Pfam" id="PF04525">
    <property type="entry name" value="LOR"/>
    <property type="match status" value="1"/>
</dbReference>
<evidence type="ECO:0000313" key="3">
    <source>
        <dbReference type="Proteomes" id="UP000595091"/>
    </source>
</evidence>
<dbReference type="RefSeq" id="WP_197558071.1">
    <property type="nucleotide sequence ID" value="NZ_CP063065.1"/>
</dbReference>
<dbReference type="InterPro" id="IPR007612">
    <property type="entry name" value="LOR"/>
</dbReference>
<protein>
    <submittedName>
        <fullName evidence="2">LURP-one-related family protein</fullName>
    </submittedName>
</protein>
<name>A0A7M1KTR6_9LACT</name>
<gene>
    <name evidence="2" type="ORF">IMX20_06325</name>
</gene>
<organism evidence="2 3">
    <name type="scientific">Aerococcus urinaeequi</name>
    <dbReference type="NCBI Taxonomy" id="51665"/>
    <lineage>
        <taxon>Bacteria</taxon>
        <taxon>Bacillati</taxon>
        <taxon>Bacillota</taxon>
        <taxon>Bacilli</taxon>
        <taxon>Lactobacillales</taxon>
        <taxon>Aerococcaceae</taxon>
        <taxon>Aerococcus</taxon>
    </lineage>
</organism>
<reference evidence="2 3" key="1">
    <citation type="submission" date="2020-10" db="EMBL/GenBank/DDBJ databases">
        <title>Plasmid carrying two tetracycline resistance determinant.</title>
        <authorList>
            <person name="Yang Q."/>
        </authorList>
    </citation>
    <scope>NUCLEOTIDE SEQUENCE [LARGE SCALE GENOMIC DNA]</scope>
    <source>
        <strain evidence="2 3">T43</strain>
    </source>
</reference>
<evidence type="ECO:0000313" key="2">
    <source>
        <dbReference type="EMBL" id="QOQ78610.1"/>
    </source>
</evidence>
<proteinExistence type="inferred from homology"/>
<dbReference type="Gene3D" id="2.40.160.200">
    <property type="entry name" value="LURP1-related"/>
    <property type="match status" value="1"/>
</dbReference>
<dbReference type="InterPro" id="IPR038595">
    <property type="entry name" value="LOR_sf"/>
</dbReference>
<dbReference type="EMBL" id="CP063065">
    <property type="protein sequence ID" value="QOQ78610.1"/>
    <property type="molecule type" value="Genomic_DNA"/>
</dbReference>
<dbReference type="Proteomes" id="UP000595091">
    <property type="component" value="Chromosome"/>
</dbReference>
<sequence length="161" mass="18817">MKLYMKQKLFSLKQDFNIYDHNQTPLFRVSSKLFSVGRQLRIYDALTNEELAYVKESPFRFLTQLKVYKGNDYIATIQQKMTLFKTKMAIEDIGWTIQGDFLGWNYVIKDEQNQTIAQVKAKMLSWSDTFEITIDDTEVDPIIVLAIILAIDTIRDKQQSG</sequence>
<dbReference type="InterPro" id="IPR025659">
    <property type="entry name" value="Tubby-like_C"/>
</dbReference>
<dbReference type="AlphaFoldDB" id="A0A7M1KTR6"/>